<keyword evidence="1" id="KW-0802">TPR repeat</keyword>
<comment type="caution">
    <text evidence="2">The sequence shown here is derived from an EMBL/GenBank/DDBJ whole genome shotgun (WGS) entry which is preliminary data.</text>
</comment>
<name>A0AAE4Z660_9BACT</name>
<feature type="repeat" description="TPR" evidence="1">
    <location>
        <begin position="44"/>
        <end position="77"/>
    </location>
</feature>
<dbReference type="InterPro" id="IPR011990">
    <property type="entry name" value="TPR-like_helical_dom_sf"/>
</dbReference>
<sequence length="185" mass="20808">MSDDAKLQKLDSQIRAIKKADRNADVTGLLRDALRNTEDQEEKLYILSRLASEYQLLGKLEAAEDAIKKQIDLAPDNPEAWLQLASHYYGLVHDLPKALSTVEVAVEKAAREGNFVRQAHAERIRIALEAKNYQVVENSLAKLIEYSPRPGSIDVELESDFLPRIPSSGVRSDLVENYKKLAHTK</sequence>
<dbReference type="Gene3D" id="1.25.40.10">
    <property type="entry name" value="Tetratricopeptide repeat domain"/>
    <property type="match status" value="1"/>
</dbReference>
<dbReference type="PROSITE" id="PS50005">
    <property type="entry name" value="TPR"/>
    <property type="match status" value="1"/>
</dbReference>
<accession>A0AAE4Z660</accession>
<dbReference type="Proteomes" id="UP000702544">
    <property type="component" value="Unassembled WGS sequence"/>
</dbReference>
<gene>
    <name evidence="2" type="ORF">GWO12_01280</name>
</gene>
<dbReference type="EMBL" id="JAACAK010000011">
    <property type="protein sequence ID" value="NIR73738.1"/>
    <property type="molecule type" value="Genomic_DNA"/>
</dbReference>
<evidence type="ECO:0000313" key="2">
    <source>
        <dbReference type="EMBL" id="NIR73738.1"/>
    </source>
</evidence>
<evidence type="ECO:0000256" key="1">
    <source>
        <dbReference type="PROSITE-ProRule" id="PRU00339"/>
    </source>
</evidence>
<protein>
    <submittedName>
        <fullName evidence="2">Tetratricopeptide repeat protein</fullName>
    </submittedName>
</protein>
<dbReference type="SUPFAM" id="SSF48452">
    <property type="entry name" value="TPR-like"/>
    <property type="match status" value="1"/>
</dbReference>
<dbReference type="AlphaFoldDB" id="A0AAE4Z660"/>
<dbReference type="InterPro" id="IPR019734">
    <property type="entry name" value="TPR_rpt"/>
</dbReference>
<proteinExistence type="predicted"/>
<reference evidence="2 3" key="1">
    <citation type="submission" date="2020-01" db="EMBL/GenBank/DDBJ databases">
        <title>Genomes assembled from Gulf of Kutch pelagic sediment metagenomes.</title>
        <authorList>
            <person name="Chandrashekar M."/>
            <person name="Mahajan M.S."/>
            <person name="Dave K.J."/>
            <person name="Vatsa P."/>
            <person name="Nathani N.M."/>
        </authorList>
    </citation>
    <scope>NUCLEOTIDE SEQUENCE [LARGE SCALE GENOMIC DNA]</scope>
    <source>
        <strain evidence="2">KS3-K002</strain>
    </source>
</reference>
<evidence type="ECO:0000313" key="3">
    <source>
        <dbReference type="Proteomes" id="UP000702544"/>
    </source>
</evidence>
<organism evidence="2 3">
    <name type="scientific">Candidatus Kutchimonas denitrificans</name>
    <dbReference type="NCBI Taxonomy" id="3056748"/>
    <lineage>
        <taxon>Bacteria</taxon>
        <taxon>Pseudomonadati</taxon>
        <taxon>Gemmatimonadota</taxon>
        <taxon>Gemmatimonadia</taxon>
        <taxon>Candidatus Palauibacterales</taxon>
        <taxon>Candidatus Palauibacteraceae</taxon>
        <taxon>Candidatus Kutchimonas</taxon>
    </lineage>
</organism>